<dbReference type="GeneID" id="87811073"/>
<organism evidence="2 3">
    <name type="scientific">Vanrija pseudolonga</name>
    <dbReference type="NCBI Taxonomy" id="143232"/>
    <lineage>
        <taxon>Eukaryota</taxon>
        <taxon>Fungi</taxon>
        <taxon>Dikarya</taxon>
        <taxon>Basidiomycota</taxon>
        <taxon>Agaricomycotina</taxon>
        <taxon>Tremellomycetes</taxon>
        <taxon>Trichosporonales</taxon>
        <taxon>Trichosporonaceae</taxon>
        <taxon>Vanrija</taxon>
    </lineage>
</organism>
<dbReference type="EMBL" id="CP086719">
    <property type="protein sequence ID" value="WOO84380.1"/>
    <property type="molecule type" value="Genomic_DNA"/>
</dbReference>
<protein>
    <submittedName>
        <fullName evidence="2">Uncharacterized protein</fullName>
    </submittedName>
</protein>
<feature type="region of interest" description="Disordered" evidence="1">
    <location>
        <begin position="86"/>
        <end position="106"/>
    </location>
</feature>
<evidence type="ECO:0000256" key="1">
    <source>
        <dbReference type="SAM" id="MobiDB-lite"/>
    </source>
</evidence>
<feature type="region of interest" description="Disordered" evidence="1">
    <location>
        <begin position="1"/>
        <end position="24"/>
    </location>
</feature>
<dbReference type="RefSeq" id="XP_062630406.1">
    <property type="nucleotide sequence ID" value="XM_062774422.1"/>
</dbReference>
<accession>A0AAF0YCV1</accession>
<dbReference type="Proteomes" id="UP000827549">
    <property type="component" value="Chromosome 6"/>
</dbReference>
<gene>
    <name evidence="2" type="ORF">LOC62_06G007903</name>
</gene>
<evidence type="ECO:0000313" key="2">
    <source>
        <dbReference type="EMBL" id="WOO84380.1"/>
    </source>
</evidence>
<name>A0AAF0YCV1_9TREE</name>
<proteinExistence type="predicted"/>
<sequence length="106" mass="11130">MHVTNNTLDTGLMSKTAATPLVVDSRRNRRPAAIPVTVQESDSGAQVIHIVEYVPPAYDPTRPHSGAVTNTTVRPSAAAVTVAGTETVVDDPTKPGGMRPLPSTPF</sequence>
<keyword evidence="3" id="KW-1185">Reference proteome</keyword>
<reference evidence="2" key="1">
    <citation type="submission" date="2023-10" db="EMBL/GenBank/DDBJ databases">
        <authorList>
            <person name="Noh H."/>
        </authorList>
    </citation>
    <scope>NUCLEOTIDE SEQUENCE</scope>
    <source>
        <strain evidence="2">DUCC4014</strain>
    </source>
</reference>
<dbReference type="AlphaFoldDB" id="A0AAF0YCV1"/>
<evidence type="ECO:0000313" key="3">
    <source>
        <dbReference type="Proteomes" id="UP000827549"/>
    </source>
</evidence>